<keyword evidence="3" id="KW-0732">Signal</keyword>
<keyword evidence="7" id="KW-1185">Reference proteome</keyword>
<gene>
    <name evidence="6" type="ordered locus">Dtox_2283</name>
</gene>
<dbReference type="eggNOG" id="COG0715">
    <property type="taxonomic scope" value="Bacteria"/>
</dbReference>
<dbReference type="Proteomes" id="UP000002217">
    <property type="component" value="Chromosome"/>
</dbReference>
<evidence type="ECO:0000256" key="3">
    <source>
        <dbReference type="ARBA" id="ARBA00022729"/>
    </source>
</evidence>
<dbReference type="SUPFAM" id="SSF53850">
    <property type="entry name" value="Periplasmic binding protein-like II"/>
    <property type="match status" value="1"/>
</dbReference>
<comment type="subcellular location">
    <subcellularLocation>
        <location evidence="1">Periplasm</location>
    </subcellularLocation>
</comment>
<dbReference type="Gene3D" id="3.40.190.10">
    <property type="entry name" value="Periplasmic binding protein-like II"/>
    <property type="match status" value="2"/>
</dbReference>
<dbReference type="GO" id="GO:0042597">
    <property type="term" value="C:periplasmic space"/>
    <property type="evidence" value="ECO:0007669"/>
    <property type="project" value="UniProtKB-SubCell"/>
</dbReference>
<comment type="similarity">
    <text evidence="2">Belongs to the bacterial solute-binding protein SsuA/TauA family.</text>
</comment>
<keyword evidence="4" id="KW-1133">Transmembrane helix</keyword>
<dbReference type="PANTHER" id="PTHR30024:SF47">
    <property type="entry name" value="TAURINE-BINDING PERIPLASMIC PROTEIN"/>
    <property type="match status" value="1"/>
</dbReference>
<dbReference type="InterPro" id="IPR015168">
    <property type="entry name" value="SsuA/THI5"/>
</dbReference>
<reference evidence="6 7" key="1">
    <citation type="journal article" date="2009" name="Stand. Genomic Sci.">
        <title>Complete genome sequence of Desulfotomaculum acetoxidans type strain (5575).</title>
        <authorList>
            <person name="Spring S."/>
            <person name="Lapidus A."/>
            <person name="Schroder M."/>
            <person name="Gleim D."/>
            <person name="Sims D."/>
            <person name="Meincke L."/>
            <person name="Glavina Del Rio T."/>
            <person name="Tice H."/>
            <person name="Copeland A."/>
            <person name="Cheng J.F."/>
            <person name="Lucas S."/>
            <person name="Chen F."/>
            <person name="Nolan M."/>
            <person name="Bruce D."/>
            <person name="Goodwin L."/>
            <person name="Pitluck S."/>
            <person name="Ivanova N."/>
            <person name="Mavromatis K."/>
            <person name="Mikhailova N."/>
            <person name="Pati A."/>
            <person name="Chen A."/>
            <person name="Palaniappan K."/>
            <person name="Land M."/>
            <person name="Hauser L."/>
            <person name="Chang Y.J."/>
            <person name="Jeffries C.D."/>
            <person name="Chain P."/>
            <person name="Saunders E."/>
            <person name="Brettin T."/>
            <person name="Detter J.C."/>
            <person name="Goker M."/>
            <person name="Bristow J."/>
            <person name="Eisen J.A."/>
            <person name="Markowitz V."/>
            <person name="Hugenholtz P."/>
            <person name="Kyrpides N.C."/>
            <person name="Klenk H.P."/>
            <person name="Han C."/>
        </authorList>
    </citation>
    <scope>NUCLEOTIDE SEQUENCE [LARGE SCALE GENOMIC DNA]</scope>
    <source>
        <strain evidence="7">ATCC 49208 / DSM 771 / VKM B-1644</strain>
    </source>
</reference>
<keyword evidence="4" id="KW-0812">Transmembrane</keyword>
<evidence type="ECO:0000256" key="4">
    <source>
        <dbReference type="SAM" id="Phobius"/>
    </source>
</evidence>
<proteinExistence type="inferred from homology"/>
<sequence>MKVPGNIAHVDKYLSFGGVVLLKCFRLLSMAVLFSLLLVGCSQQQKVDKEEHVKIKLGILPIVDSLPLIVAGEKGYFKQAGVDVELVSFPSAVERDSALQAKAIDGSLGDLLAAASLYNGGFPVQVVSLSLGETGKEGRFAILSAPKSGISNVNQLKGVEVSVSKNSIIEYVTDSLLLEKGFQPEEIKKSIIPKIPVRYQALMEGQIKAACLPDPMAALAQSKGAKLIIDDTETNLSQTVIFFNRETLQNNGAAVKKFLAGYALAAQEINNNPESYRAMLVDKAKVPKEALGVYAMEHFPAPQLPEKKDVEQVLQWMLQKKLLKEKITYQNLVTGDYLPEK</sequence>
<dbReference type="HOGENOM" id="CLU_028871_5_2_9"/>
<evidence type="ECO:0000256" key="1">
    <source>
        <dbReference type="ARBA" id="ARBA00004418"/>
    </source>
</evidence>
<evidence type="ECO:0000313" key="7">
    <source>
        <dbReference type="Proteomes" id="UP000002217"/>
    </source>
</evidence>
<dbReference type="EMBL" id="CP001720">
    <property type="protein sequence ID" value="ACV63097.1"/>
    <property type="molecule type" value="Genomic_DNA"/>
</dbReference>
<feature type="transmembrane region" description="Helical" evidence="4">
    <location>
        <begin position="20"/>
        <end position="39"/>
    </location>
</feature>
<accession>C8VZW9</accession>
<name>C8VZW9_DESAS</name>
<protein>
    <submittedName>
        <fullName evidence="6">NLPA lipoprotein</fullName>
    </submittedName>
</protein>
<feature type="domain" description="SsuA/THI5-like" evidence="5">
    <location>
        <begin position="65"/>
        <end position="274"/>
    </location>
</feature>
<evidence type="ECO:0000259" key="5">
    <source>
        <dbReference type="Pfam" id="PF09084"/>
    </source>
</evidence>
<keyword evidence="6" id="KW-0449">Lipoprotein</keyword>
<dbReference type="AlphaFoldDB" id="C8VZW9"/>
<dbReference type="KEGG" id="dae:Dtox_2283"/>
<dbReference type="Pfam" id="PF09084">
    <property type="entry name" value="NMT1"/>
    <property type="match status" value="1"/>
</dbReference>
<dbReference type="PANTHER" id="PTHR30024">
    <property type="entry name" value="ALIPHATIC SULFONATES-BINDING PROTEIN-RELATED"/>
    <property type="match status" value="1"/>
</dbReference>
<dbReference type="STRING" id="485916.Dtox_2283"/>
<evidence type="ECO:0000256" key="2">
    <source>
        <dbReference type="ARBA" id="ARBA00010742"/>
    </source>
</evidence>
<keyword evidence="4" id="KW-0472">Membrane</keyword>
<evidence type="ECO:0000313" key="6">
    <source>
        <dbReference type="EMBL" id="ACV63097.1"/>
    </source>
</evidence>
<organism evidence="6 7">
    <name type="scientific">Desulfofarcimen acetoxidans (strain ATCC 49208 / DSM 771 / KCTC 5769 / VKM B-1644 / 5575)</name>
    <name type="common">Desulfotomaculum acetoxidans</name>
    <dbReference type="NCBI Taxonomy" id="485916"/>
    <lineage>
        <taxon>Bacteria</taxon>
        <taxon>Bacillati</taxon>
        <taxon>Bacillota</taxon>
        <taxon>Clostridia</taxon>
        <taxon>Eubacteriales</taxon>
        <taxon>Peptococcaceae</taxon>
        <taxon>Desulfofarcimen</taxon>
    </lineage>
</organism>